<dbReference type="InterPro" id="IPR039426">
    <property type="entry name" value="TonB-dep_rcpt-like"/>
</dbReference>
<evidence type="ECO:0000256" key="6">
    <source>
        <dbReference type="ARBA" id="ARBA00023136"/>
    </source>
</evidence>
<name>A0A1I4ZY64_9GAMM</name>
<comment type="subcellular location">
    <subcellularLocation>
        <location evidence="1 8">Cell outer membrane</location>
        <topology evidence="1 8">Multi-pass membrane protein</topology>
    </subcellularLocation>
</comment>
<dbReference type="EMBL" id="FOVF01000030">
    <property type="protein sequence ID" value="SFN55121.1"/>
    <property type="molecule type" value="Genomic_DNA"/>
</dbReference>
<dbReference type="AlphaFoldDB" id="A0A1I4ZY64"/>
<dbReference type="InterPro" id="IPR036942">
    <property type="entry name" value="Beta-barrel_TonB_sf"/>
</dbReference>
<evidence type="ECO:0000256" key="7">
    <source>
        <dbReference type="ARBA" id="ARBA00023237"/>
    </source>
</evidence>
<keyword evidence="5 9" id="KW-0798">TonB box</keyword>
<dbReference type="Gene3D" id="2.170.130.10">
    <property type="entry name" value="TonB-dependent receptor, plug domain"/>
    <property type="match status" value="1"/>
</dbReference>
<dbReference type="GO" id="GO:0009279">
    <property type="term" value="C:cell outer membrane"/>
    <property type="evidence" value="ECO:0007669"/>
    <property type="project" value="UniProtKB-SubCell"/>
</dbReference>
<keyword evidence="13" id="KW-1185">Reference proteome</keyword>
<evidence type="ECO:0000259" key="10">
    <source>
        <dbReference type="Pfam" id="PF00593"/>
    </source>
</evidence>
<organism evidence="12 13">
    <name type="scientific">Dokdonella immobilis</name>
    <dbReference type="NCBI Taxonomy" id="578942"/>
    <lineage>
        <taxon>Bacteria</taxon>
        <taxon>Pseudomonadati</taxon>
        <taxon>Pseudomonadota</taxon>
        <taxon>Gammaproteobacteria</taxon>
        <taxon>Lysobacterales</taxon>
        <taxon>Rhodanobacteraceae</taxon>
        <taxon>Dokdonella</taxon>
    </lineage>
</organism>
<evidence type="ECO:0000256" key="8">
    <source>
        <dbReference type="PROSITE-ProRule" id="PRU01360"/>
    </source>
</evidence>
<feature type="domain" description="TonB-dependent receptor plug" evidence="11">
    <location>
        <begin position="75"/>
        <end position="168"/>
    </location>
</feature>
<dbReference type="STRING" id="578942.SAMN05216289_13013"/>
<dbReference type="Gene3D" id="2.40.170.20">
    <property type="entry name" value="TonB-dependent receptor, beta-barrel domain"/>
    <property type="match status" value="1"/>
</dbReference>
<protein>
    <submittedName>
        <fullName evidence="12">Iron complex outermembrane recepter protein</fullName>
    </submittedName>
</protein>
<keyword evidence="7 8" id="KW-0998">Cell outer membrane</keyword>
<dbReference type="InterPro" id="IPR000531">
    <property type="entry name" value="Beta-barrel_TonB"/>
</dbReference>
<dbReference type="Pfam" id="PF00593">
    <property type="entry name" value="TonB_dep_Rec_b-barrel"/>
    <property type="match status" value="1"/>
</dbReference>
<dbReference type="PROSITE" id="PS52016">
    <property type="entry name" value="TONB_DEPENDENT_REC_3"/>
    <property type="match status" value="1"/>
</dbReference>
<gene>
    <name evidence="12" type="ORF">SAMN05216289_13013</name>
</gene>
<proteinExistence type="inferred from homology"/>
<dbReference type="PANTHER" id="PTHR30069">
    <property type="entry name" value="TONB-DEPENDENT OUTER MEMBRANE RECEPTOR"/>
    <property type="match status" value="1"/>
</dbReference>
<dbReference type="GO" id="GO:0044718">
    <property type="term" value="P:siderophore transmembrane transport"/>
    <property type="evidence" value="ECO:0007669"/>
    <property type="project" value="TreeGrafter"/>
</dbReference>
<feature type="domain" description="TonB-dependent receptor-like beta-barrel" evidence="10">
    <location>
        <begin position="282"/>
        <end position="679"/>
    </location>
</feature>
<evidence type="ECO:0000259" key="11">
    <source>
        <dbReference type="Pfam" id="PF07715"/>
    </source>
</evidence>
<keyword evidence="4 8" id="KW-0812">Transmembrane</keyword>
<sequence length="717" mass="77339">MSALAGKTRHQREVTLLALSMLLAALRPAAVRAEPAGDAGAPLPAVVVTATRASEPAFEVPAAIDAVRIDPAGSDRLAVDLSEVLGGVPGVLVRNRQNRAQDEQISIRGFGSRATFGVRGVRLYTDGIPATMPDGAGQVSHFNLDSAERIEVLRGPFSALYGNASAGVIQLFTADGADPPEWRLGLAGGSDAAARTSLNWRDRFGALDSNLDLDRFRTAGYRDHSAAERISANAKLAWQSADGARLTVLANTLSIPEAEDPLGLSREEFAEDPRQATAVARLFDTRKEVRQTQGGAIWEQTLSAHQDWRLLAYAGRREVTQFLAIPVGAQASPGSGGGVVDLDGDYRGADLRWSWRSAPFELTIGTSIEDFDQQRRGYENFFGDLLGVRGVMRRDETDRVRSVDQYAQLQWTPAEAWSLFVGGRRSTLAFTVADRYVGTGNPDDSGRRDYTATTPVAGLIVRPHDDLRLYANWGEGFETPTLAELGYRSDGGAGLNFELRPARSHSSELGAKLRLAPALEANVALFRADTDDEIAVATNAGGRSTYRNVARARRQGAEASVQAQWSGAWRLQLAATWLDARFRSPFLACAGTPCTTPSVPVASGSRLPGVPRLSVHAQLVHGDDTGWRWRARFEHVGDVPVNDIASQSAAAYDVFGLDLGYGLALANGKLRAFADLDNLFDRRYAGSVIVNDGNGRYYEPAAGRSLTVGLQWQWGGH</sequence>
<dbReference type="Pfam" id="PF07715">
    <property type="entry name" value="Plug"/>
    <property type="match status" value="1"/>
</dbReference>
<dbReference type="CDD" id="cd01347">
    <property type="entry name" value="ligand_gated_channel"/>
    <property type="match status" value="1"/>
</dbReference>
<dbReference type="GO" id="GO:0015344">
    <property type="term" value="F:siderophore uptake transmembrane transporter activity"/>
    <property type="evidence" value="ECO:0007669"/>
    <property type="project" value="TreeGrafter"/>
</dbReference>
<reference evidence="12 13" key="1">
    <citation type="submission" date="2016-10" db="EMBL/GenBank/DDBJ databases">
        <authorList>
            <person name="de Groot N.N."/>
        </authorList>
    </citation>
    <scope>NUCLEOTIDE SEQUENCE [LARGE SCALE GENOMIC DNA]</scope>
    <source>
        <strain evidence="12 13">CGMCC 1.7659</strain>
    </source>
</reference>
<evidence type="ECO:0000256" key="5">
    <source>
        <dbReference type="ARBA" id="ARBA00023077"/>
    </source>
</evidence>
<dbReference type="InterPro" id="IPR037066">
    <property type="entry name" value="Plug_dom_sf"/>
</dbReference>
<evidence type="ECO:0000313" key="13">
    <source>
        <dbReference type="Proteomes" id="UP000198575"/>
    </source>
</evidence>
<evidence type="ECO:0000256" key="3">
    <source>
        <dbReference type="ARBA" id="ARBA00022452"/>
    </source>
</evidence>
<keyword evidence="6 8" id="KW-0472">Membrane</keyword>
<evidence type="ECO:0000256" key="1">
    <source>
        <dbReference type="ARBA" id="ARBA00004571"/>
    </source>
</evidence>
<evidence type="ECO:0000256" key="9">
    <source>
        <dbReference type="RuleBase" id="RU003357"/>
    </source>
</evidence>
<evidence type="ECO:0000256" key="4">
    <source>
        <dbReference type="ARBA" id="ARBA00022692"/>
    </source>
</evidence>
<dbReference type="InterPro" id="IPR012910">
    <property type="entry name" value="Plug_dom"/>
</dbReference>
<keyword evidence="3 8" id="KW-1134">Transmembrane beta strand</keyword>
<comment type="similarity">
    <text evidence="8 9">Belongs to the TonB-dependent receptor family.</text>
</comment>
<dbReference type="PANTHER" id="PTHR30069:SF28">
    <property type="entry name" value="TONB-DEPENDENT RECEPTOR YNCD-RELATED"/>
    <property type="match status" value="1"/>
</dbReference>
<evidence type="ECO:0000313" key="12">
    <source>
        <dbReference type="EMBL" id="SFN55121.1"/>
    </source>
</evidence>
<dbReference type="SUPFAM" id="SSF56935">
    <property type="entry name" value="Porins"/>
    <property type="match status" value="1"/>
</dbReference>
<evidence type="ECO:0000256" key="2">
    <source>
        <dbReference type="ARBA" id="ARBA00022448"/>
    </source>
</evidence>
<accession>A0A1I4ZY64</accession>
<keyword evidence="2 8" id="KW-0813">Transport</keyword>
<dbReference type="Proteomes" id="UP000198575">
    <property type="component" value="Unassembled WGS sequence"/>
</dbReference>